<dbReference type="Gene3D" id="2.60.40.1120">
    <property type="entry name" value="Carboxypeptidase-like, regulatory domain"/>
    <property type="match status" value="1"/>
</dbReference>
<dbReference type="GO" id="GO:0009279">
    <property type="term" value="C:cell outer membrane"/>
    <property type="evidence" value="ECO:0007669"/>
    <property type="project" value="UniProtKB-SubCell"/>
</dbReference>
<comment type="subcellular location">
    <subcellularLocation>
        <location evidence="1 7">Cell outer membrane</location>
        <topology evidence="1 7">Multi-pass membrane protein</topology>
    </subcellularLocation>
</comment>
<dbReference type="AlphaFoldDB" id="A0A2V1INX5"/>
<keyword evidence="6 7" id="KW-0998">Cell outer membrane</keyword>
<evidence type="ECO:0000313" key="11">
    <source>
        <dbReference type="Proteomes" id="UP000244905"/>
    </source>
</evidence>
<dbReference type="InterPro" id="IPR023997">
    <property type="entry name" value="TonB-dep_OMP_SusC/RagA_CS"/>
</dbReference>
<dbReference type="InterPro" id="IPR039426">
    <property type="entry name" value="TonB-dep_rcpt-like"/>
</dbReference>
<keyword evidence="2 7" id="KW-0813">Transport</keyword>
<evidence type="ECO:0000256" key="1">
    <source>
        <dbReference type="ARBA" id="ARBA00004571"/>
    </source>
</evidence>
<dbReference type="InterPro" id="IPR008969">
    <property type="entry name" value="CarboxyPept-like_regulatory"/>
</dbReference>
<dbReference type="PROSITE" id="PS52016">
    <property type="entry name" value="TONB_DEPENDENT_REC_3"/>
    <property type="match status" value="1"/>
</dbReference>
<comment type="caution">
    <text evidence="10">The sequence shown here is derived from an EMBL/GenBank/DDBJ whole genome shotgun (WGS) entry which is preliminary data.</text>
</comment>
<dbReference type="GeneID" id="82525919"/>
<dbReference type="Proteomes" id="UP000244905">
    <property type="component" value="Unassembled WGS sequence"/>
</dbReference>
<dbReference type="EMBL" id="PUEC01000011">
    <property type="protein sequence ID" value="PWB02602.1"/>
    <property type="molecule type" value="Genomic_DNA"/>
</dbReference>
<dbReference type="InterPro" id="IPR012910">
    <property type="entry name" value="Plug_dom"/>
</dbReference>
<evidence type="ECO:0000256" key="5">
    <source>
        <dbReference type="ARBA" id="ARBA00023136"/>
    </source>
</evidence>
<evidence type="ECO:0000259" key="9">
    <source>
        <dbReference type="Pfam" id="PF07715"/>
    </source>
</evidence>
<dbReference type="RefSeq" id="WP_107032067.1">
    <property type="nucleotide sequence ID" value="NZ_CAJSYL010000002.1"/>
</dbReference>
<feature type="compositionally biased region" description="Polar residues" evidence="8">
    <location>
        <begin position="500"/>
        <end position="515"/>
    </location>
</feature>
<protein>
    <submittedName>
        <fullName evidence="10">SusC/RagA family TonB-linked outer membrane protein</fullName>
    </submittedName>
</protein>
<dbReference type="InterPro" id="IPR037066">
    <property type="entry name" value="Plug_dom_sf"/>
</dbReference>
<proteinExistence type="inferred from homology"/>
<name>A0A2V1INX5_9BACT</name>
<feature type="compositionally biased region" description="Polar residues" evidence="8">
    <location>
        <begin position="524"/>
        <end position="533"/>
    </location>
</feature>
<reference evidence="11" key="1">
    <citation type="submission" date="2018-02" db="EMBL/GenBank/DDBJ databases">
        <authorList>
            <person name="Clavel T."/>
            <person name="Strowig T."/>
        </authorList>
    </citation>
    <scope>NUCLEOTIDE SEQUENCE [LARGE SCALE GENOMIC DNA]</scope>
    <source>
        <strain evidence="11">DSM 103720</strain>
    </source>
</reference>
<evidence type="ECO:0000256" key="2">
    <source>
        <dbReference type="ARBA" id="ARBA00022448"/>
    </source>
</evidence>
<gene>
    <name evidence="10" type="ORF">C5O23_06130</name>
</gene>
<evidence type="ECO:0000256" key="4">
    <source>
        <dbReference type="ARBA" id="ARBA00022692"/>
    </source>
</evidence>
<dbReference type="SUPFAM" id="SSF56935">
    <property type="entry name" value="Porins"/>
    <property type="match status" value="1"/>
</dbReference>
<evidence type="ECO:0000256" key="7">
    <source>
        <dbReference type="PROSITE-ProRule" id="PRU01360"/>
    </source>
</evidence>
<dbReference type="Gene3D" id="2.170.130.10">
    <property type="entry name" value="TonB-dependent receptor, plug domain"/>
    <property type="match status" value="1"/>
</dbReference>
<feature type="region of interest" description="Disordered" evidence="8">
    <location>
        <begin position="500"/>
        <end position="533"/>
    </location>
</feature>
<dbReference type="Pfam" id="PF13715">
    <property type="entry name" value="CarbopepD_reg_2"/>
    <property type="match status" value="1"/>
</dbReference>
<evidence type="ECO:0000256" key="8">
    <source>
        <dbReference type="SAM" id="MobiDB-lite"/>
    </source>
</evidence>
<keyword evidence="3 7" id="KW-1134">Transmembrane beta strand</keyword>
<dbReference type="NCBIfam" id="TIGR04057">
    <property type="entry name" value="SusC_RagA_signa"/>
    <property type="match status" value="1"/>
</dbReference>
<dbReference type="InterPro" id="IPR023996">
    <property type="entry name" value="TonB-dep_OMP_SusC/RagA"/>
</dbReference>
<evidence type="ECO:0000256" key="6">
    <source>
        <dbReference type="ARBA" id="ARBA00023237"/>
    </source>
</evidence>
<dbReference type="Gene3D" id="2.40.170.20">
    <property type="entry name" value="TonB-dependent receptor, beta-barrel domain"/>
    <property type="match status" value="1"/>
</dbReference>
<sequence>MRINGVKLLALCLVFLLFGVETSVAQGRKPDAGEKLNYFRGVVIDDEDEPLPGVTVMVVGKKGSGAATNADGEFTIGLKDKTTCTLRFTYIGMKPQEVRVQAGKSVTVRLETDAATMQEVVVNGIYTRNIESFTGTVSTFNSEDLKQIAPQGVLKSLALLDPSVVLAENVDFGSDPNALADISINGKMNVQALSQEYEADPNQPLFILDGFETTLQTISDLNMDRVESISVLKDASATAIYGSKAANGVIVVETKKPTAGRLRLTYNGSIQVAWADLSDYNLMNAAQKLEFERLSGVYNYTPISGPTVGLDENGIPIAEPQRELYLERLRLVKEGYDTYWMNEPLRTAYTQSHNVYIEGGDQAFRYGAGLAYNKTQGVMKNSDRDVINGNITLSYRVDNFNFTNQTTISHTGSSQETVAFSAFAKMNPFYEKYTEDGQVPKYVYKDTSVGGETIWNPLWDFRQGSYRKGDIMSITDNFQFEWRATRQLRLRGNLQYSTSKTTNETYVSPNETSQDGLEPRKRGSYNNTNQTNTRYSGRLNATYGGYWGVNTLNVVAGMQISDNHTKGHSYGVQGYLNDQFSNPNFSVGYPEGGRPSSTDTHSRNVSYYANLNYAWDMRYLMDINLSRSGASQFGIDDPFTNTWSIGVGWNVHNEKWFKPNKYISYLKLNASYGNPGNQNYDAKLASSIYDYFNDYTNPFGLAALVSQWGNNGLKWQKTNTYNVGLSANMFQQKLMLSTSYQARITDPLLVRISLPHSTGASSAPMNIGGTDNRSISLNATFYVFRTPDLNWYFNGNINHNTTKYYKIGNQLDQYNESGRGSSSLERMYDGASISGLYIVRSAGIDPATGNEIFIRKDGTYTYEWNSEDEVLYGDTNPDFTGALSTSFLYKGFSFGTTFSFRSGAEIFLSTLMEKVENISKSALRYNQDLRALTDRWKKPGDIAKYKRIDDTSTTYKSSRFVATEHTLSCASINFGYRTTTMPFLRTIGASSLDIRAYMNDIFRLSNIKQERGLSYPFQRSFSISLGLSF</sequence>
<evidence type="ECO:0000313" key="10">
    <source>
        <dbReference type="EMBL" id="PWB02602.1"/>
    </source>
</evidence>
<accession>A0A2V1INX5</accession>
<feature type="domain" description="TonB-dependent receptor plug" evidence="9">
    <location>
        <begin position="131"/>
        <end position="249"/>
    </location>
</feature>
<dbReference type="InterPro" id="IPR036942">
    <property type="entry name" value="Beta-barrel_TonB_sf"/>
</dbReference>
<keyword evidence="11" id="KW-1185">Reference proteome</keyword>
<comment type="similarity">
    <text evidence="7">Belongs to the TonB-dependent receptor family.</text>
</comment>
<organism evidence="10 11">
    <name type="scientific">Duncaniella muris</name>
    <dbReference type="NCBI Taxonomy" id="2094150"/>
    <lineage>
        <taxon>Bacteria</taxon>
        <taxon>Pseudomonadati</taxon>
        <taxon>Bacteroidota</taxon>
        <taxon>Bacteroidia</taxon>
        <taxon>Bacteroidales</taxon>
        <taxon>Muribaculaceae</taxon>
        <taxon>Duncaniella</taxon>
    </lineage>
</organism>
<dbReference type="SUPFAM" id="SSF49464">
    <property type="entry name" value="Carboxypeptidase regulatory domain-like"/>
    <property type="match status" value="1"/>
</dbReference>
<dbReference type="Pfam" id="PF07715">
    <property type="entry name" value="Plug"/>
    <property type="match status" value="1"/>
</dbReference>
<dbReference type="NCBIfam" id="TIGR04056">
    <property type="entry name" value="OMP_RagA_SusC"/>
    <property type="match status" value="1"/>
</dbReference>
<keyword evidence="5 7" id="KW-0472">Membrane</keyword>
<keyword evidence="4 7" id="KW-0812">Transmembrane</keyword>
<evidence type="ECO:0000256" key="3">
    <source>
        <dbReference type="ARBA" id="ARBA00022452"/>
    </source>
</evidence>